<evidence type="ECO:0000256" key="1">
    <source>
        <dbReference type="SAM" id="MobiDB-lite"/>
    </source>
</evidence>
<dbReference type="RefSeq" id="WP_090585719.1">
    <property type="nucleotide sequence ID" value="NZ_FNDT01000005.1"/>
</dbReference>
<dbReference type="EMBL" id="FNDT01000005">
    <property type="protein sequence ID" value="SDI03649.1"/>
    <property type="molecule type" value="Genomic_DNA"/>
</dbReference>
<reference evidence="3 4" key="1">
    <citation type="submission" date="2016-10" db="EMBL/GenBank/DDBJ databases">
        <authorList>
            <person name="de Groot N.N."/>
        </authorList>
    </citation>
    <scope>NUCLEOTIDE SEQUENCE [LARGE SCALE GENOMIC DNA]</scope>
    <source>
        <strain evidence="3 4">NP_1H</strain>
    </source>
</reference>
<organism evidence="3 4">
    <name type="scientific">Arthrobacter subterraneus</name>
    <dbReference type="NCBI Taxonomy" id="335973"/>
    <lineage>
        <taxon>Bacteria</taxon>
        <taxon>Bacillati</taxon>
        <taxon>Actinomycetota</taxon>
        <taxon>Actinomycetes</taxon>
        <taxon>Micrococcales</taxon>
        <taxon>Micrococcaceae</taxon>
        <taxon>Arthrobacter</taxon>
    </lineage>
</organism>
<dbReference type="Proteomes" id="UP000199258">
    <property type="component" value="Unassembled WGS sequence"/>
</dbReference>
<dbReference type="Pfam" id="PF26450">
    <property type="entry name" value="DUF8129"/>
    <property type="match status" value="1"/>
</dbReference>
<sequence>MTQSESPRHEDLPLPDYDHLPLGTLPSRISGLDESAVNQLLEYERSHGNRLPVVQVLEHRVEALRSGAEPSGSANPDTPEVTSARGGSPVSPETSGPPVNPPSQGVPTNPAQPRH</sequence>
<dbReference type="OrthoDB" id="5187212at2"/>
<evidence type="ECO:0000313" key="3">
    <source>
        <dbReference type="EMBL" id="SDI03649.1"/>
    </source>
</evidence>
<feature type="domain" description="DUF8129" evidence="2">
    <location>
        <begin position="9"/>
        <end position="66"/>
    </location>
</feature>
<dbReference type="AlphaFoldDB" id="A0A1G8HAP4"/>
<proteinExistence type="predicted"/>
<dbReference type="InterPro" id="IPR058442">
    <property type="entry name" value="DUF8129"/>
</dbReference>
<name>A0A1G8HAP4_9MICC</name>
<feature type="region of interest" description="Disordered" evidence="1">
    <location>
        <begin position="1"/>
        <end position="29"/>
    </location>
</feature>
<evidence type="ECO:0000313" key="4">
    <source>
        <dbReference type="Proteomes" id="UP000199258"/>
    </source>
</evidence>
<feature type="compositionally biased region" description="Polar residues" evidence="1">
    <location>
        <begin position="102"/>
        <end position="115"/>
    </location>
</feature>
<feature type="region of interest" description="Disordered" evidence="1">
    <location>
        <begin position="64"/>
        <end position="115"/>
    </location>
</feature>
<gene>
    <name evidence="3" type="ORF">SAMN04488693_105130</name>
</gene>
<feature type="compositionally biased region" description="Basic and acidic residues" evidence="1">
    <location>
        <begin position="1"/>
        <end position="19"/>
    </location>
</feature>
<protein>
    <recommendedName>
        <fullName evidence="2">DUF8129 domain-containing protein</fullName>
    </recommendedName>
</protein>
<accession>A0A1G8HAP4</accession>
<keyword evidence="4" id="KW-1185">Reference proteome</keyword>
<dbReference type="STRING" id="335973.SAMN04488693_105130"/>
<evidence type="ECO:0000259" key="2">
    <source>
        <dbReference type="Pfam" id="PF26450"/>
    </source>
</evidence>